<proteinExistence type="inferred from homology"/>
<evidence type="ECO:0000256" key="1">
    <source>
        <dbReference type="ARBA" id="ARBA00008721"/>
    </source>
</evidence>
<dbReference type="EMBL" id="DSQF01000025">
    <property type="protein sequence ID" value="HGZ44237.1"/>
    <property type="molecule type" value="Genomic_DNA"/>
</dbReference>
<evidence type="ECO:0000256" key="3">
    <source>
        <dbReference type="ARBA" id="ARBA00022723"/>
    </source>
</evidence>
<comment type="similarity">
    <text evidence="1">Belongs to the peptidase M43B family.</text>
</comment>
<evidence type="ECO:0000256" key="2">
    <source>
        <dbReference type="ARBA" id="ARBA00022670"/>
    </source>
</evidence>
<comment type="caution">
    <text evidence="11">The sequence shown here is derived from an EMBL/GenBank/DDBJ whole genome shotgun (WGS) entry which is preliminary data.</text>
</comment>
<dbReference type="Gene3D" id="3.40.390.10">
    <property type="entry name" value="Collagenase (Catalytic Domain)"/>
    <property type="match status" value="1"/>
</dbReference>
<protein>
    <submittedName>
        <fullName evidence="11">T9SS type A sorting domain-containing protein</fullName>
    </submittedName>
</protein>
<evidence type="ECO:0000256" key="8">
    <source>
        <dbReference type="ARBA" id="ARBA00023157"/>
    </source>
</evidence>
<dbReference type="SUPFAM" id="SSF55486">
    <property type="entry name" value="Metalloproteases ('zincins'), catalytic domain"/>
    <property type="match status" value="1"/>
</dbReference>
<organism evidence="11">
    <name type="scientific">Eiseniibacteriota bacterium</name>
    <dbReference type="NCBI Taxonomy" id="2212470"/>
    <lineage>
        <taxon>Bacteria</taxon>
        <taxon>Candidatus Eiseniibacteriota</taxon>
    </lineage>
</organism>
<feature type="chain" id="PRO_5032747003" evidence="9">
    <location>
        <begin position="24"/>
        <end position="405"/>
    </location>
</feature>
<keyword evidence="5" id="KW-0378">Hydrolase</keyword>
<keyword evidence="3" id="KW-0479">Metal-binding</keyword>
<keyword evidence="8" id="KW-1015">Disulfide bond</keyword>
<dbReference type="GO" id="GO:0006508">
    <property type="term" value="P:proteolysis"/>
    <property type="evidence" value="ECO:0007669"/>
    <property type="project" value="UniProtKB-KW"/>
</dbReference>
<gene>
    <name evidence="11" type="ORF">ENR23_12630</name>
</gene>
<evidence type="ECO:0000256" key="7">
    <source>
        <dbReference type="ARBA" id="ARBA00023049"/>
    </source>
</evidence>
<dbReference type="PANTHER" id="PTHR47466">
    <property type="match status" value="1"/>
</dbReference>
<dbReference type="Gene3D" id="2.60.40.4070">
    <property type="match status" value="1"/>
</dbReference>
<keyword evidence="6" id="KW-0862">Zinc</keyword>
<dbReference type="GO" id="GO:0046872">
    <property type="term" value="F:metal ion binding"/>
    <property type="evidence" value="ECO:0007669"/>
    <property type="project" value="UniProtKB-KW"/>
</dbReference>
<accession>A0A832I3F5</accession>
<reference evidence="11" key="1">
    <citation type="journal article" date="2020" name="mSystems">
        <title>Genome- and Community-Level Interaction Insights into Carbon Utilization and Element Cycling Functions of Hydrothermarchaeota in Hydrothermal Sediment.</title>
        <authorList>
            <person name="Zhou Z."/>
            <person name="Liu Y."/>
            <person name="Xu W."/>
            <person name="Pan J."/>
            <person name="Luo Z.H."/>
            <person name="Li M."/>
        </authorList>
    </citation>
    <scope>NUCLEOTIDE SEQUENCE [LARGE SCALE GENOMIC DNA]</scope>
    <source>
        <strain evidence="11">SpSt-381</strain>
    </source>
</reference>
<dbReference type="NCBIfam" id="TIGR04183">
    <property type="entry name" value="Por_Secre_tail"/>
    <property type="match status" value="1"/>
</dbReference>
<keyword evidence="7" id="KW-0482">Metalloprotease</keyword>
<dbReference type="AlphaFoldDB" id="A0A832I3F5"/>
<evidence type="ECO:0000256" key="5">
    <source>
        <dbReference type="ARBA" id="ARBA00022801"/>
    </source>
</evidence>
<dbReference type="InterPro" id="IPR008754">
    <property type="entry name" value="Peptidase_M43"/>
</dbReference>
<evidence type="ECO:0000313" key="11">
    <source>
        <dbReference type="EMBL" id="HGZ44237.1"/>
    </source>
</evidence>
<dbReference type="Pfam" id="PF05572">
    <property type="entry name" value="Peptidase_M43"/>
    <property type="match status" value="1"/>
</dbReference>
<dbReference type="InterPro" id="IPR024079">
    <property type="entry name" value="MetalloPept_cat_dom_sf"/>
</dbReference>
<dbReference type="GO" id="GO:0008237">
    <property type="term" value="F:metallopeptidase activity"/>
    <property type="evidence" value="ECO:0007669"/>
    <property type="project" value="UniProtKB-KW"/>
</dbReference>
<keyword evidence="4 9" id="KW-0732">Signal</keyword>
<feature type="domain" description="Peptidase M43 pregnancy-associated plasma-A" evidence="10">
    <location>
        <begin position="173"/>
        <end position="291"/>
    </location>
</feature>
<name>A0A832I3F5_UNCEI</name>
<evidence type="ECO:0000256" key="9">
    <source>
        <dbReference type="SAM" id="SignalP"/>
    </source>
</evidence>
<dbReference type="InterPro" id="IPR026444">
    <property type="entry name" value="Secre_tail"/>
</dbReference>
<evidence type="ECO:0000256" key="6">
    <source>
        <dbReference type="ARBA" id="ARBA00022833"/>
    </source>
</evidence>
<keyword evidence="2" id="KW-0645">Protease</keyword>
<feature type="signal peptide" evidence="9">
    <location>
        <begin position="1"/>
        <end position="23"/>
    </location>
</feature>
<evidence type="ECO:0000259" key="10">
    <source>
        <dbReference type="Pfam" id="PF05572"/>
    </source>
</evidence>
<evidence type="ECO:0000256" key="4">
    <source>
        <dbReference type="ARBA" id="ARBA00022729"/>
    </source>
</evidence>
<dbReference type="PANTHER" id="PTHR47466:SF1">
    <property type="entry name" value="METALLOPROTEASE MEP1 (AFU_ORTHOLOGUE AFUA_1G07730)-RELATED"/>
    <property type="match status" value="1"/>
</dbReference>
<sequence>MTHRRFLPTALLSSLLFAAAAFAAEGVSPEMAPVDLPGDGAFTRCATLDPTPEEMAAVAAQLKAREREFGQLAVGGQIKVVWHVISSGSTGNIPDSQIHAQIAELNKAYSGFYGGVNTGYTFVLDRITRTSNKQWFQMTPGSRAELNAKNSLSVDPAHRLNIYSCKPGQSLLGWAYFPNSYPETDKRHGVVIHYGSVPGGYLSPYNLGGTADHEVGHYLGLYHTFQNGCNSPGDYVDDTPYQATATSGCPIGKDTCPSAGLDPINNYMDYSNDACYTNFTAGQDARMDQMVPLYRPSLLNAAVAQAAPVAPRPEPGFTALHFSNPLPNPFGRETSFRLELPAADDVSVKVYNVSGRLVATLAEGRFAPGRHTLTFRAGGLPAGMYFVAARVGSQLVARRTAVLVP</sequence>
<dbReference type="CDD" id="cd04275">
    <property type="entry name" value="ZnMc_pappalysin_like"/>
    <property type="match status" value="1"/>
</dbReference>